<feature type="coiled-coil region" evidence="1">
    <location>
        <begin position="451"/>
        <end position="485"/>
    </location>
</feature>
<dbReference type="GO" id="GO:0005876">
    <property type="term" value="C:spindle microtubule"/>
    <property type="evidence" value="ECO:0007669"/>
    <property type="project" value="TreeGrafter"/>
</dbReference>
<feature type="compositionally biased region" description="Basic residues" evidence="2">
    <location>
        <begin position="1071"/>
        <end position="1083"/>
    </location>
</feature>
<dbReference type="GO" id="GO:0034451">
    <property type="term" value="C:centriolar satellite"/>
    <property type="evidence" value="ECO:0007669"/>
    <property type="project" value="TreeGrafter"/>
</dbReference>
<dbReference type="InParanoid" id="A0A1S3HQW7"/>
<dbReference type="AlphaFoldDB" id="A0A1S3HQW7"/>
<feature type="compositionally biased region" description="Basic and acidic residues" evidence="2">
    <location>
        <begin position="1051"/>
        <end position="1067"/>
    </location>
</feature>
<evidence type="ECO:0000256" key="2">
    <source>
        <dbReference type="SAM" id="MobiDB-lite"/>
    </source>
</evidence>
<feature type="coiled-coil region" evidence="1">
    <location>
        <begin position="618"/>
        <end position="652"/>
    </location>
</feature>
<dbReference type="GO" id="GO:0005814">
    <property type="term" value="C:centriole"/>
    <property type="evidence" value="ECO:0007669"/>
    <property type="project" value="TreeGrafter"/>
</dbReference>
<feature type="compositionally biased region" description="Polar residues" evidence="2">
    <location>
        <begin position="912"/>
        <end position="924"/>
    </location>
</feature>
<sequence>MSQPPPPDSESLRELAAQKEKEWRELQELRNHTLEIAYKEKENQLNQENAKFMKLKEDFKYNLKLLEERDVELERYDAIFGELKAAINAKNGEISEMKIQQDELCASLKREEHAKEQLQMHYQQRMREKQTEVDQFRSEKEAEIKAEREQLENIKRNLEHQLREVEGELDVQKREITAGFDEAMKRREHEFRTQMDEKSGQILAYELKIKLLTKDVEMLSEAGEKTEKEFHHVDQNHRTLEKKFKEKEWEFNDMQAMKDARIQELESKLHQTELGVKRMEEEFQRKFEERDRYAREKESALLKVKEGHHETERVLQENIRELQTQLEQAQVESRRLQWENQDLAKEKELQAEKLHGEIHDVKEKWDAQLSEIARTNVARDLELQALKDNEDSIKAELQQKKESIERYKKEMTLAVEREASLERAKAQLDLDWQRRYEEVERLQYERSEDLVKNLTRARDEAFATLKEKDRELQQRESLIKVLTKDRDQALATLKQHGLVLDRNIDTSAVHGTPTQSESEEISRLQAQNEKLRTVIRQMRTEMENIGDQEPVKQKPGSPVTEEYVRMLEDEVRSLKSKMRNAESDLQTKQQPREDPPVAHAQDLLMKSIGDNALVRSHIQSLNDTIASLRREKVELSAQVKKQQARLQFQEASQNKLSKQPREKQLEIDQLQYELGAQGRRHVAEVASLCQKIAELELQLIETRKEADEYFKANLEKNLELNSLQNELSSLKVDLAQKTPGINYGGQELMIQQLEDEIKRLQNKLAGRPDHMIPDQPIRGPTESATVDQLRSKLKQAAKHITQLAKEKQQLIEVGNRQRAILMNHGIRLPTPPRPPPKVTPLPAPAKPMATGRISQAVQNKLTELERLQYQLTKQELAQQRRAPAGDEAMTAMLLEPSSSESQEEEYRPQSILKRQQSDVEQNYQYGYPVRPVSAPGTWDPVPVPDSRPSTAPGQPGQNGLQRTSSPFVPLATGSSLGGESLQEVWRMLDEGQSPSLFTPRDSNVGIVSDQLSHNGQVWPQSDQYDTHHRKSDHGQSGPSSQWSVQGTKPSFVDHKGKPDKKLSDKAAGKLMPKKSQKPKIRNYNKKDGES</sequence>
<dbReference type="PANTHER" id="PTHR46725:SF1">
    <property type="entry name" value="COILED-COIL DOMAIN-CONTAINING PROTEIN 57"/>
    <property type="match status" value="1"/>
</dbReference>
<dbReference type="GO" id="GO:0007099">
    <property type="term" value="P:centriole replication"/>
    <property type="evidence" value="ECO:0007669"/>
    <property type="project" value="TreeGrafter"/>
</dbReference>
<evidence type="ECO:0000313" key="4">
    <source>
        <dbReference type="RefSeq" id="XP_013388435.1"/>
    </source>
</evidence>
<dbReference type="RefSeq" id="XP_013388435.1">
    <property type="nucleotide sequence ID" value="XM_013532981.1"/>
</dbReference>
<dbReference type="Proteomes" id="UP000085678">
    <property type="component" value="Unplaced"/>
</dbReference>
<dbReference type="PANTHER" id="PTHR46725">
    <property type="entry name" value="COILED-COIL DOMAIN-CONTAINING PROTEIN 57"/>
    <property type="match status" value="1"/>
</dbReference>
<organism evidence="3 4">
    <name type="scientific">Lingula anatina</name>
    <name type="common">Brachiopod</name>
    <name type="synonym">Lingula unguis</name>
    <dbReference type="NCBI Taxonomy" id="7574"/>
    <lineage>
        <taxon>Eukaryota</taxon>
        <taxon>Metazoa</taxon>
        <taxon>Spiralia</taxon>
        <taxon>Lophotrochozoa</taxon>
        <taxon>Brachiopoda</taxon>
        <taxon>Linguliformea</taxon>
        <taxon>Lingulata</taxon>
        <taxon>Lingulida</taxon>
        <taxon>Linguloidea</taxon>
        <taxon>Lingulidae</taxon>
        <taxon>Lingula</taxon>
    </lineage>
</organism>
<dbReference type="GO" id="GO:0007020">
    <property type="term" value="P:microtubule nucleation"/>
    <property type="evidence" value="ECO:0007669"/>
    <property type="project" value="TreeGrafter"/>
</dbReference>
<evidence type="ECO:0000313" key="3">
    <source>
        <dbReference type="Proteomes" id="UP000085678"/>
    </source>
</evidence>
<protein>
    <submittedName>
        <fullName evidence="4">Coiled-coil domain-containing protein 57-like</fullName>
    </submittedName>
</protein>
<feature type="coiled-coil region" evidence="1">
    <location>
        <begin position="262"/>
        <end position="424"/>
    </location>
</feature>
<feature type="coiled-coil region" evidence="1">
    <location>
        <begin position="137"/>
        <end position="175"/>
    </location>
</feature>
<feature type="compositionally biased region" description="Polar residues" evidence="2">
    <location>
        <begin position="1034"/>
        <end position="1048"/>
    </location>
</feature>
<feature type="compositionally biased region" description="Polar residues" evidence="2">
    <location>
        <begin position="947"/>
        <end position="966"/>
    </location>
</feature>
<feature type="region of interest" description="Disordered" evidence="2">
    <location>
        <begin position="575"/>
        <end position="596"/>
    </location>
</feature>
<accession>A0A1S3HQW7</accession>
<feature type="coiled-coil region" evidence="1">
    <location>
        <begin position="685"/>
        <end position="813"/>
    </location>
</feature>
<proteinExistence type="predicted"/>
<dbReference type="OrthoDB" id="568502at2759"/>
<name>A0A1S3HQW7_LINAN</name>
<keyword evidence="1" id="KW-0175">Coiled coil</keyword>
<evidence type="ECO:0000256" key="1">
    <source>
        <dbReference type="SAM" id="Coils"/>
    </source>
</evidence>
<dbReference type="KEGG" id="lak:106157351"/>
<feature type="compositionally biased region" description="Polar residues" evidence="2">
    <location>
        <begin position="1009"/>
        <end position="1023"/>
    </location>
</feature>
<feature type="region of interest" description="Disordered" evidence="2">
    <location>
        <begin position="894"/>
        <end position="975"/>
    </location>
</feature>
<dbReference type="GO" id="GO:0045931">
    <property type="term" value="P:positive regulation of mitotic cell cycle"/>
    <property type="evidence" value="ECO:0007669"/>
    <property type="project" value="TreeGrafter"/>
</dbReference>
<dbReference type="GO" id="GO:0060271">
    <property type="term" value="P:cilium assembly"/>
    <property type="evidence" value="ECO:0007669"/>
    <property type="project" value="TreeGrafter"/>
</dbReference>
<feature type="region of interest" description="Disordered" evidence="2">
    <location>
        <begin position="992"/>
        <end position="1090"/>
    </location>
</feature>
<dbReference type="InterPro" id="IPR042481">
    <property type="entry name" value="CCDC57"/>
</dbReference>
<keyword evidence="3" id="KW-1185">Reference proteome</keyword>
<feature type="coiled-coil region" evidence="1">
    <location>
        <begin position="9"/>
        <end position="58"/>
    </location>
</feature>
<gene>
    <name evidence="4" type="primary">LOC106157351</name>
</gene>
<dbReference type="GeneID" id="106157351"/>
<reference evidence="4" key="1">
    <citation type="submission" date="2025-08" db="UniProtKB">
        <authorList>
            <consortium name="RefSeq"/>
        </authorList>
    </citation>
    <scope>IDENTIFICATION</scope>
    <source>
        <tissue evidence="4">Gonads</tissue>
    </source>
</reference>